<proteinExistence type="predicted"/>
<dbReference type="AlphaFoldDB" id="A0A978VI38"/>
<gene>
    <name evidence="1" type="ORF">FEM48_Zijuj04G0056000</name>
</gene>
<dbReference type="EMBL" id="JAEACU010000004">
    <property type="protein sequence ID" value="KAH7532757.1"/>
    <property type="molecule type" value="Genomic_DNA"/>
</dbReference>
<comment type="caution">
    <text evidence="1">The sequence shown here is derived from an EMBL/GenBank/DDBJ whole genome shotgun (WGS) entry which is preliminary data.</text>
</comment>
<evidence type="ECO:0000313" key="2">
    <source>
        <dbReference type="Proteomes" id="UP000813462"/>
    </source>
</evidence>
<name>A0A978VI38_ZIZJJ</name>
<evidence type="ECO:0000313" key="1">
    <source>
        <dbReference type="EMBL" id="KAH7532757.1"/>
    </source>
</evidence>
<accession>A0A978VI38</accession>
<dbReference type="Proteomes" id="UP000813462">
    <property type="component" value="Unassembled WGS sequence"/>
</dbReference>
<reference evidence="1" key="1">
    <citation type="journal article" date="2021" name="Front. Plant Sci.">
        <title>Chromosome-Scale Genome Assembly for Chinese Sour Jujube and Insights Into Its Genome Evolution and Domestication Signature.</title>
        <authorList>
            <person name="Shen L.-Y."/>
            <person name="Luo H."/>
            <person name="Wang X.-L."/>
            <person name="Wang X.-M."/>
            <person name="Qiu X.-J."/>
            <person name="Liu H."/>
            <person name="Zhou S.-S."/>
            <person name="Jia K.-H."/>
            <person name="Nie S."/>
            <person name="Bao Y.-T."/>
            <person name="Zhang R.-G."/>
            <person name="Yun Q.-Z."/>
            <person name="Chai Y.-H."/>
            <person name="Lu J.-Y."/>
            <person name="Li Y."/>
            <person name="Zhao S.-W."/>
            <person name="Mao J.-F."/>
            <person name="Jia S.-G."/>
            <person name="Mao Y.-M."/>
        </authorList>
    </citation>
    <scope>NUCLEOTIDE SEQUENCE</scope>
    <source>
        <strain evidence="1">AT0</strain>
        <tissue evidence="1">Leaf</tissue>
    </source>
</reference>
<sequence>MFQNSPMSSGVNAHLTQLCKLGFVNPALFNSGPQGQYPVGVFGHIMTPHVNHAFGGGQFGSGLSLSNAGGIHLDGFSFPVNTNAHSGVTLANTRHCDSICSSGVEYSDFGSDFGCSNSKNIPAAMPITPVLSTSDIGTSTPFTSGNSSEPSTFLPSLSHIANNSRFA</sequence>
<protein>
    <submittedName>
        <fullName evidence="1">Uncharacterized protein</fullName>
    </submittedName>
</protein>
<organism evidence="1 2">
    <name type="scientific">Ziziphus jujuba var. spinosa</name>
    <dbReference type="NCBI Taxonomy" id="714518"/>
    <lineage>
        <taxon>Eukaryota</taxon>
        <taxon>Viridiplantae</taxon>
        <taxon>Streptophyta</taxon>
        <taxon>Embryophyta</taxon>
        <taxon>Tracheophyta</taxon>
        <taxon>Spermatophyta</taxon>
        <taxon>Magnoliopsida</taxon>
        <taxon>eudicotyledons</taxon>
        <taxon>Gunneridae</taxon>
        <taxon>Pentapetalae</taxon>
        <taxon>rosids</taxon>
        <taxon>fabids</taxon>
        <taxon>Rosales</taxon>
        <taxon>Rhamnaceae</taxon>
        <taxon>Paliureae</taxon>
        <taxon>Ziziphus</taxon>
    </lineage>
</organism>